<accession>A0AAN8JBF2</accession>
<protein>
    <submittedName>
        <fullName evidence="1">Uncharacterized protein</fullName>
    </submittedName>
</protein>
<comment type="caution">
    <text evidence="1">The sequence shown here is derived from an EMBL/GenBank/DDBJ whole genome shotgun (WGS) entry which is preliminary data.</text>
</comment>
<evidence type="ECO:0000313" key="2">
    <source>
        <dbReference type="Proteomes" id="UP001347796"/>
    </source>
</evidence>
<dbReference type="AlphaFoldDB" id="A0AAN8JBF2"/>
<gene>
    <name evidence="1" type="ORF">SNE40_016428</name>
</gene>
<organism evidence="1 2">
    <name type="scientific">Patella caerulea</name>
    <name type="common">Rayed Mediterranean limpet</name>
    <dbReference type="NCBI Taxonomy" id="87958"/>
    <lineage>
        <taxon>Eukaryota</taxon>
        <taxon>Metazoa</taxon>
        <taxon>Spiralia</taxon>
        <taxon>Lophotrochozoa</taxon>
        <taxon>Mollusca</taxon>
        <taxon>Gastropoda</taxon>
        <taxon>Patellogastropoda</taxon>
        <taxon>Patelloidea</taxon>
        <taxon>Patellidae</taxon>
        <taxon>Patella</taxon>
    </lineage>
</organism>
<reference evidence="1 2" key="1">
    <citation type="submission" date="2024-01" db="EMBL/GenBank/DDBJ databases">
        <title>The genome of the rayed Mediterranean limpet Patella caerulea (Linnaeus, 1758).</title>
        <authorList>
            <person name="Anh-Thu Weber A."/>
            <person name="Halstead-Nussloch G."/>
        </authorList>
    </citation>
    <scope>NUCLEOTIDE SEQUENCE [LARGE SCALE GENOMIC DNA]</scope>
    <source>
        <strain evidence="1">AATW-2023a</strain>
        <tissue evidence="1">Whole specimen</tissue>
    </source>
</reference>
<sequence>MSTRCNLYHCLQNNYELQYYLCKNVTHKTLICKYRISAHDLQIEKGRYSNIQRSNRLCKFCNCDEIEDEFHALLVCPSYKYIREKYIEKFYWLKPSMYKLELLLKSTNIKTLNNLGRYLYLMLQKKNKLL</sequence>
<keyword evidence="2" id="KW-1185">Reference proteome</keyword>
<dbReference type="EMBL" id="JAZGQO010000011">
    <property type="protein sequence ID" value="KAK6172851.1"/>
    <property type="molecule type" value="Genomic_DNA"/>
</dbReference>
<proteinExistence type="predicted"/>
<dbReference type="Proteomes" id="UP001347796">
    <property type="component" value="Unassembled WGS sequence"/>
</dbReference>
<name>A0AAN8JBF2_PATCE</name>
<evidence type="ECO:0000313" key="1">
    <source>
        <dbReference type="EMBL" id="KAK6172851.1"/>
    </source>
</evidence>